<dbReference type="AlphaFoldDB" id="A0AAN7TUS0"/>
<sequence>MQEIIKFLNEGIAKSDNVFILSSVNRSNSDLGEMVSENLLKQCSKWSVEEFKKAVEEFITTTPLKSCKILSTINSVVIFMISKKLKVNQFEEWIKSNNYILRALSTCLFIKYYMENNDDKKVIELYETLITLETSDQVKLFAIQALSSLDIIINWRFELFEVLVNYLDLYKELDSGDGHIAIKTIKFFLSRVGLVLGNQIEENDQAFIDQASSEKTPFELLLKISSIELMKKTKESLSCLVSLSLGIFNSQQLLPVEKKQELSSHLLKNLEYQLPMLADKKQRATYFMSICCYITDSDQQQYYLKNIEKITNAGCESLEKNESTFLLRENKVVGLFIKDNVEKIIEYLNRFILVNGGGGDDGVDEEDGEINSEFISVFHSILKNTDSKLFIEKFYPILVEYLNTWKEEHLTLEETQGLFEIYQSLPNEESKEHCLKLLTSHERAISNDVIYCLESGDLDDILTPMEFYLQLMILAPKECQQHFMLSIQNHLCSYFVILFEDSKEEGQYGGLYNDYKDADKETIDKLFDQFLILKSQTCTTKESKNLFFKEFVTVESKYCPLFRKYFDLN</sequence>
<comment type="caution">
    <text evidence="1">The sequence shown here is derived from an EMBL/GenBank/DDBJ whole genome shotgun (WGS) entry which is preliminary data.</text>
</comment>
<dbReference type="EMBL" id="JAVFKY010000002">
    <property type="protein sequence ID" value="KAK5580079.1"/>
    <property type="molecule type" value="Genomic_DNA"/>
</dbReference>
<evidence type="ECO:0000313" key="2">
    <source>
        <dbReference type="Proteomes" id="UP001344447"/>
    </source>
</evidence>
<organism evidence="1 2">
    <name type="scientific">Dictyostelium firmibasis</name>
    <dbReference type="NCBI Taxonomy" id="79012"/>
    <lineage>
        <taxon>Eukaryota</taxon>
        <taxon>Amoebozoa</taxon>
        <taxon>Evosea</taxon>
        <taxon>Eumycetozoa</taxon>
        <taxon>Dictyostelia</taxon>
        <taxon>Dictyosteliales</taxon>
        <taxon>Dictyosteliaceae</taxon>
        <taxon>Dictyostelium</taxon>
    </lineage>
</organism>
<reference evidence="1 2" key="1">
    <citation type="submission" date="2023-11" db="EMBL/GenBank/DDBJ databases">
        <title>Dfirmibasis_genome.</title>
        <authorList>
            <person name="Edelbroek B."/>
            <person name="Kjellin J."/>
            <person name="Jerlstrom-Hultqvist J."/>
            <person name="Soderbom F."/>
        </authorList>
    </citation>
    <scope>NUCLEOTIDE SEQUENCE [LARGE SCALE GENOMIC DNA]</scope>
    <source>
        <strain evidence="1 2">TNS-C-14</strain>
    </source>
</reference>
<accession>A0AAN7TUS0</accession>
<keyword evidence="2" id="KW-1185">Reference proteome</keyword>
<dbReference type="Proteomes" id="UP001344447">
    <property type="component" value="Unassembled WGS sequence"/>
</dbReference>
<proteinExistence type="predicted"/>
<name>A0AAN7TUS0_9MYCE</name>
<gene>
    <name evidence="1" type="ORF">RB653_000092</name>
</gene>
<evidence type="ECO:0000313" key="1">
    <source>
        <dbReference type="EMBL" id="KAK5580079.1"/>
    </source>
</evidence>
<protein>
    <submittedName>
        <fullName evidence="1">Uncharacterized protein</fullName>
    </submittedName>
</protein>